<dbReference type="AlphaFoldDB" id="A0A846MMD4"/>
<evidence type="ECO:0000313" key="2">
    <source>
        <dbReference type="EMBL" id="NIK72644.1"/>
    </source>
</evidence>
<reference evidence="2 3" key="1">
    <citation type="submission" date="2020-03" db="EMBL/GenBank/DDBJ databases">
        <title>Genomic Encyclopedia of Type Strains, Phase IV (KMG-IV): sequencing the most valuable type-strain genomes for metagenomic binning, comparative biology and taxonomic classification.</title>
        <authorList>
            <person name="Goeker M."/>
        </authorList>
    </citation>
    <scope>NUCLEOTIDE SEQUENCE [LARGE SCALE GENOMIC DNA]</scope>
    <source>
        <strain evidence="2 3">DSM 5718</strain>
    </source>
</reference>
<accession>A0A846MMD4</accession>
<evidence type="ECO:0000313" key="3">
    <source>
        <dbReference type="Proteomes" id="UP000537126"/>
    </source>
</evidence>
<dbReference type="Proteomes" id="UP000537126">
    <property type="component" value="Unassembled WGS sequence"/>
</dbReference>
<keyword evidence="3" id="KW-1185">Reference proteome</keyword>
<comment type="caution">
    <text evidence="2">The sequence shown here is derived from an EMBL/GenBank/DDBJ whole genome shotgun (WGS) entry which is preliminary data.</text>
</comment>
<keyword evidence="1" id="KW-0812">Transmembrane</keyword>
<dbReference type="RefSeq" id="WP_166917962.1">
    <property type="nucleotide sequence ID" value="NZ_JAASRN010000001.1"/>
</dbReference>
<keyword evidence="1" id="KW-0472">Membrane</keyword>
<name>A0A846MMD4_9BACT</name>
<gene>
    <name evidence="2" type="ORF">FHS56_000130</name>
</gene>
<keyword evidence="1" id="KW-1133">Transmembrane helix</keyword>
<proteinExistence type="predicted"/>
<sequence length="320" mass="37301">MWRFLFFMWIAGTFLGGGYLPAARAQNYGVHLKAYISTDSVRIGERLFYSVVVHRPDSLQLFFPPALERAFKPLTLLEVYVSPSVRISGKQVKDSVAYELTLLDRIDSVQLQLPVYAWVAPDTLRFLTPARVLYLNTWLPPRAQADTLELRVEVALPSLVDRPLYLWWGLGAVAALLLLWRLLVPLWRYLMKLWLLYQWDKRWQDYEEQVFERGQEAIRQADGTAMEQLRRQWLDFMELLQGQPLKSLTSAELAALWQDETLKQALACIDKAIYGGHFEQELPEAWMTLHRLAARKYELLIDKLKKDKDAIKAIRLALHR</sequence>
<evidence type="ECO:0000256" key="1">
    <source>
        <dbReference type="SAM" id="Phobius"/>
    </source>
</evidence>
<protein>
    <submittedName>
        <fullName evidence="2">Uncharacterized protein</fullName>
    </submittedName>
</protein>
<dbReference type="EMBL" id="JAASRN010000001">
    <property type="protein sequence ID" value="NIK72644.1"/>
    <property type="molecule type" value="Genomic_DNA"/>
</dbReference>
<feature type="transmembrane region" description="Helical" evidence="1">
    <location>
        <begin position="165"/>
        <end position="184"/>
    </location>
</feature>
<organism evidence="2 3">
    <name type="scientific">Thermonema lapsum</name>
    <dbReference type="NCBI Taxonomy" id="28195"/>
    <lineage>
        <taxon>Bacteria</taxon>
        <taxon>Pseudomonadati</taxon>
        <taxon>Bacteroidota</taxon>
        <taxon>Cytophagia</taxon>
        <taxon>Cytophagales</taxon>
        <taxon>Thermonemataceae</taxon>
        <taxon>Thermonema</taxon>
    </lineage>
</organism>